<dbReference type="EMBL" id="BMMQ01000001">
    <property type="protein sequence ID" value="GGO59362.1"/>
    <property type="molecule type" value="Genomic_DNA"/>
</dbReference>
<sequence length="129" mass="14121">MQPIDAFALVGDVMSWIGLGIGLPLILTAMLIRQVQGEWVPIEIAVIERNGSPTARWFAGGDFHERPLRRHESAMTDDGWADGFVQTIDPSRVRVGDPPDPRRVLRTVGIAFASVGAIGLIVSLLPMFF</sequence>
<proteinExistence type="predicted"/>
<evidence type="ECO:0000313" key="2">
    <source>
        <dbReference type="EMBL" id="GGO59362.1"/>
    </source>
</evidence>
<protein>
    <submittedName>
        <fullName evidence="2">Uncharacterized protein</fullName>
    </submittedName>
</protein>
<keyword evidence="3" id="KW-1185">Reference proteome</keyword>
<comment type="caution">
    <text evidence="2">The sequence shown here is derived from an EMBL/GenBank/DDBJ whole genome shotgun (WGS) entry which is preliminary data.</text>
</comment>
<name>A0ABQ2MWJ3_9MICO</name>
<dbReference type="Proteomes" id="UP000638043">
    <property type="component" value="Unassembled WGS sequence"/>
</dbReference>
<keyword evidence="1" id="KW-1133">Transmembrane helix</keyword>
<accession>A0ABQ2MWJ3</accession>
<feature type="transmembrane region" description="Helical" evidence="1">
    <location>
        <begin position="104"/>
        <end position="128"/>
    </location>
</feature>
<dbReference type="RefSeq" id="WP_188699550.1">
    <property type="nucleotide sequence ID" value="NZ_BMMQ01000001.1"/>
</dbReference>
<evidence type="ECO:0000256" key="1">
    <source>
        <dbReference type="SAM" id="Phobius"/>
    </source>
</evidence>
<reference evidence="3" key="1">
    <citation type="journal article" date="2019" name="Int. J. Syst. Evol. Microbiol.">
        <title>The Global Catalogue of Microorganisms (GCM) 10K type strain sequencing project: providing services to taxonomists for standard genome sequencing and annotation.</title>
        <authorList>
            <consortium name="The Broad Institute Genomics Platform"/>
            <consortium name="The Broad Institute Genome Sequencing Center for Infectious Disease"/>
            <person name="Wu L."/>
            <person name="Ma J."/>
        </authorList>
    </citation>
    <scope>NUCLEOTIDE SEQUENCE [LARGE SCALE GENOMIC DNA]</scope>
    <source>
        <strain evidence="3">CGMCC 4.7181</strain>
    </source>
</reference>
<keyword evidence="1" id="KW-0812">Transmembrane</keyword>
<evidence type="ECO:0000313" key="3">
    <source>
        <dbReference type="Proteomes" id="UP000638043"/>
    </source>
</evidence>
<keyword evidence="1" id="KW-0472">Membrane</keyword>
<gene>
    <name evidence="2" type="ORF">GCM10010910_02140</name>
</gene>
<feature type="transmembrane region" description="Helical" evidence="1">
    <location>
        <begin position="13"/>
        <end position="32"/>
    </location>
</feature>
<organism evidence="2 3">
    <name type="scientific">Microbacterium nanhaiense</name>
    <dbReference type="NCBI Taxonomy" id="1301026"/>
    <lineage>
        <taxon>Bacteria</taxon>
        <taxon>Bacillati</taxon>
        <taxon>Actinomycetota</taxon>
        <taxon>Actinomycetes</taxon>
        <taxon>Micrococcales</taxon>
        <taxon>Microbacteriaceae</taxon>
        <taxon>Microbacterium</taxon>
    </lineage>
</organism>